<proteinExistence type="predicted"/>
<organism evidence="2 3">
    <name type="scientific">Brachionus calyciflorus</name>
    <dbReference type="NCBI Taxonomy" id="104777"/>
    <lineage>
        <taxon>Eukaryota</taxon>
        <taxon>Metazoa</taxon>
        <taxon>Spiralia</taxon>
        <taxon>Gnathifera</taxon>
        <taxon>Rotifera</taxon>
        <taxon>Eurotatoria</taxon>
        <taxon>Monogononta</taxon>
        <taxon>Pseudotrocha</taxon>
        <taxon>Ploima</taxon>
        <taxon>Brachionidae</taxon>
        <taxon>Brachionus</taxon>
    </lineage>
</organism>
<comment type="caution">
    <text evidence="2">The sequence shown here is derived from an EMBL/GenBank/DDBJ whole genome shotgun (WGS) entry which is preliminary data.</text>
</comment>
<dbReference type="AlphaFoldDB" id="A0A814J011"/>
<feature type="non-terminal residue" evidence="2">
    <location>
        <position position="187"/>
    </location>
</feature>
<evidence type="ECO:0000256" key="1">
    <source>
        <dbReference type="SAM" id="Coils"/>
    </source>
</evidence>
<dbReference type="EMBL" id="CAJNOC010004660">
    <property type="protein sequence ID" value="CAF1029390.1"/>
    <property type="molecule type" value="Genomic_DNA"/>
</dbReference>
<dbReference type="Proteomes" id="UP000663879">
    <property type="component" value="Unassembled WGS sequence"/>
</dbReference>
<gene>
    <name evidence="2" type="ORF">OXX778_LOCUS17789</name>
</gene>
<protein>
    <recommendedName>
        <fullName evidence="4">RING-type domain-containing protein</fullName>
    </recommendedName>
</protein>
<evidence type="ECO:0000313" key="2">
    <source>
        <dbReference type="EMBL" id="CAF1029390.1"/>
    </source>
</evidence>
<evidence type="ECO:0000313" key="3">
    <source>
        <dbReference type="Proteomes" id="UP000663879"/>
    </source>
</evidence>
<name>A0A814J011_9BILA</name>
<keyword evidence="3" id="KW-1185">Reference proteome</keyword>
<evidence type="ECO:0008006" key="4">
    <source>
        <dbReference type="Google" id="ProtNLM"/>
    </source>
</evidence>
<feature type="coiled-coil region" evidence="1">
    <location>
        <begin position="70"/>
        <end position="97"/>
    </location>
</feature>
<accession>A0A814J011</accession>
<reference evidence="2" key="1">
    <citation type="submission" date="2021-02" db="EMBL/GenBank/DDBJ databases">
        <authorList>
            <person name="Nowell W R."/>
        </authorList>
    </citation>
    <scope>NUCLEOTIDE SEQUENCE</scope>
    <source>
        <strain evidence="2">Ploen Becks lab</strain>
    </source>
</reference>
<sequence length="187" mass="22106">MSLSNDYLEIEFFTECPTCEEIFDSKVFGEHFLSCYSTLKLTCSFCNEQFRNSEFLKHIDQCSKITKNLIHNYRIKLKSAERNLSDLKKEINERESSFDKLNSFKNQLKCKYDEIKNQTIVCYRCDETIPIHEYKAHRRICESCSLCASELITQYALGCGHLYCFNCKIVRYRDCRDLNQEAIECVI</sequence>
<keyword evidence="1" id="KW-0175">Coiled coil</keyword>